<organism evidence="2 3">
    <name type="scientific">Aquatica leii</name>
    <dbReference type="NCBI Taxonomy" id="1421715"/>
    <lineage>
        <taxon>Eukaryota</taxon>
        <taxon>Metazoa</taxon>
        <taxon>Ecdysozoa</taxon>
        <taxon>Arthropoda</taxon>
        <taxon>Hexapoda</taxon>
        <taxon>Insecta</taxon>
        <taxon>Pterygota</taxon>
        <taxon>Neoptera</taxon>
        <taxon>Endopterygota</taxon>
        <taxon>Coleoptera</taxon>
        <taxon>Polyphaga</taxon>
        <taxon>Elateriformia</taxon>
        <taxon>Elateroidea</taxon>
        <taxon>Lampyridae</taxon>
        <taxon>Luciolinae</taxon>
        <taxon>Aquatica</taxon>
    </lineage>
</organism>
<sequence>MPRRSITVDELIHNLVDYFNQEKQNNGPLIPLTAVHARVSDALKIDTKTISNALRRHQNQDENKENEPQQKSLKTKDMDERQKSEIRTTIYNMYINHEHVTLDTLLTKIKERGEVERLLREYTQNQEMVRNIGAHYYQIIYPVQLRQHKKMGISTREIGGPPKRGQGDGGYTPARPRQRTGKHFHRTSLLIKAFNHKFRLDLELNT</sequence>
<evidence type="ECO:0000313" key="2">
    <source>
        <dbReference type="EMBL" id="KAK4875951.1"/>
    </source>
</evidence>
<dbReference type="AlphaFoldDB" id="A0AAN7P631"/>
<feature type="region of interest" description="Disordered" evidence="1">
    <location>
        <begin position="155"/>
        <end position="182"/>
    </location>
</feature>
<gene>
    <name evidence="2" type="ORF">RN001_012373</name>
</gene>
<dbReference type="Proteomes" id="UP001353858">
    <property type="component" value="Unassembled WGS sequence"/>
</dbReference>
<protein>
    <submittedName>
        <fullName evidence="2">Uncharacterized protein</fullName>
    </submittedName>
</protein>
<reference evidence="3" key="1">
    <citation type="submission" date="2023-01" db="EMBL/GenBank/DDBJ databases">
        <title>Key to firefly adult light organ development and bioluminescence: homeobox transcription factors regulate luciferase expression and transportation to peroxisome.</title>
        <authorList>
            <person name="Fu X."/>
        </authorList>
    </citation>
    <scope>NUCLEOTIDE SEQUENCE [LARGE SCALE GENOMIC DNA]</scope>
</reference>
<evidence type="ECO:0000313" key="3">
    <source>
        <dbReference type="Proteomes" id="UP001353858"/>
    </source>
</evidence>
<feature type="compositionally biased region" description="Basic and acidic residues" evidence="1">
    <location>
        <begin position="58"/>
        <end position="81"/>
    </location>
</feature>
<evidence type="ECO:0000256" key="1">
    <source>
        <dbReference type="SAM" id="MobiDB-lite"/>
    </source>
</evidence>
<dbReference type="EMBL" id="JARPUR010000005">
    <property type="protein sequence ID" value="KAK4875951.1"/>
    <property type="molecule type" value="Genomic_DNA"/>
</dbReference>
<keyword evidence="3" id="KW-1185">Reference proteome</keyword>
<name>A0AAN7P631_9COLE</name>
<comment type="caution">
    <text evidence="2">The sequence shown here is derived from an EMBL/GenBank/DDBJ whole genome shotgun (WGS) entry which is preliminary data.</text>
</comment>
<feature type="region of interest" description="Disordered" evidence="1">
    <location>
        <begin position="56"/>
        <end position="81"/>
    </location>
</feature>
<proteinExistence type="predicted"/>
<accession>A0AAN7P631</accession>